<organism evidence="1 2">
    <name type="scientific">Trinickia symbiotica</name>
    <dbReference type="NCBI Taxonomy" id="863227"/>
    <lineage>
        <taxon>Bacteria</taxon>
        <taxon>Pseudomonadati</taxon>
        <taxon>Pseudomonadota</taxon>
        <taxon>Betaproteobacteria</taxon>
        <taxon>Burkholderiales</taxon>
        <taxon>Burkholderiaceae</taxon>
        <taxon>Trinickia</taxon>
    </lineage>
</organism>
<evidence type="ECO:0000313" key="1">
    <source>
        <dbReference type="EMBL" id="PMS37541.1"/>
    </source>
</evidence>
<dbReference type="Proteomes" id="UP000235777">
    <property type="component" value="Unassembled WGS sequence"/>
</dbReference>
<proteinExistence type="predicted"/>
<keyword evidence="2" id="KW-1185">Reference proteome</keyword>
<dbReference type="AlphaFoldDB" id="A0A2N7X7I4"/>
<accession>A0A2N7X7I4</accession>
<evidence type="ECO:0000313" key="2">
    <source>
        <dbReference type="Proteomes" id="UP000235777"/>
    </source>
</evidence>
<protein>
    <submittedName>
        <fullName evidence="1">Uncharacterized protein</fullName>
    </submittedName>
</protein>
<dbReference type="EMBL" id="PNYC01000003">
    <property type="protein sequence ID" value="PMS37541.1"/>
    <property type="molecule type" value="Genomic_DNA"/>
</dbReference>
<gene>
    <name evidence="1" type="ORF">C0Z20_06100</name>
</gene>
<comment type="caution">
    <text evidence="1">The sequence shown here is derived from an EMBL/GenBank/DDBJ whole genome shotgun (WGS) entry which is preliminary data.</text>
</comment>
<reference evidence="1 2" key="1">
    <citation type="submission" date="2018-01" db="EMBL/GenBank/DDBJ databases">
        <title>Whole genome analyses suggest that Burkholderia sensu lato contains two further novel genera in the rhizoxinica-symbiotica group Mycetohabitans gen. nov., and Trinickia gen. nov.: implications for the evolution of diazotrophy and nodulation in the Burkholderiaceae.</title>
        <authorList>
            <person name="Estrada-de los Santos P."/>
            <person name="Palmer M."/>
            <person name="Chavez-Ramirez B."/>
            <person name="Beukes C."/>
            <person name="Steenkamp E.T."/>
            <person name="Hirsch A.M."/>
            <person name="Manyaka P."/>
            <person name="Maluk M."/>
            <person name="Lafos M."/>
            <person name="Crook M."/>
            <person name="Gross E."/>
            <person name="Simon M.F."/>
            <person name="Bueno dos Reis Junior F."/>
            <person name="Poole P.S."/>
            <person name="Venter S.N."/>
            <person name="James E.K."/>
        </authorList>
    </citation>
    <scope>NUCLEOTIDE SEQUENCE [LARGE SCALE GENOMIC DNA]</scope>
    <source>
        <strain evidence="1 2">JPY 581</strain>
    </source>
</reference>
<sequence>MDGKAFCLRCRAQCEGSRVFAFGGTQKHVGTVDEVGNIRVLCQALFVTAVIDRRRSALVA</sequence>
<name>A0A2N7X7I4_9BURK</name>